<gene>
    <name evidence="2" type="ORF">H9895_07765</name>
</gene>
<evidence type="ECO:0000313" key="2">
    <source>
        <dbReference type="EMBL" id="HIV74955.1"/>
    </source>
</evidence>
<dbReference type="AlphaFoldDB" id="A0A9D1PM49"/>
<dbReference type="Gene3D" id="3.90.79.10">
    <property type="entry name" value="Nucleoside Triphosphate Pyrophosphohydrolase"/>
    <property type="match status" value="1"/>
</dbReference>
<reference evidence="2" key="2">
    <citation type="submission" date="2021-04" db="EMBL/GenBank/DDBJ databases">
        <authorList>
            <person name="Gilroy R."/>
        </authorList>
    </citation>
    <scope>NUCLEOTIDE SEQUENCE</scope>
    <source>
        <strain evidence="2">CHK169-2315</strain>
    </source>
</reference>
<proteinExistence type="predicted"/>
<protein>
    <submittedName>
        <fullName evidence="2">NUDIX domain-containing protein</fullName>
    </submittedName>
</protein>
<dbReference type="InterPro" id="IPR000086">
    <property type="entry name" value="NUDIX_hydrolase_dom"/>
</dbReference>
<dbReference type="SUPFAM" id="SSF55811">
    <property type="entry name" value="Nudix"/>
    <property type="match status" value="1"/>
</dbReference>
<sequence>MFQYNVSFLKNDHDILMVNRDAKPMPGLWNGIINEIEQKDHPDESVKRKIFEETNYSVEQFYSKGTFTWKNEQGETQGINVYLFTLDQTLMKNKIAKTRDGILQWKSIDWILDEENYGVHPILKQGIPKLLEKKGILTFEYTDGNVVQIPQTSHR</sequence>
<dbReference type="EMBL" id="DXHX01000121">
    <property type="protein sequence ID" value="HIV74955.1"/>
    <property type="molecule type" value="Genomic_DNA"/>
</dbReference>
<organism evidence="2 3">
    <name type="scientific">Candidatus Pseudogracilibacillus intestinigallinarum</name>
    <dbReference type="NCBI Taxonomy" id="2838742"/>
    <lineage>
        <taxon>Bacteria</taxon>
        <taxon>Bacillati</taxon>
        <taxon>Bacillota</taxon>
        <taxon>Bacilli</taxon>
        <taxon>Bacillales</taxon>
        <taxon>Bacillaceae</taxon>
        <taxon>Pseudogracilibacillus</taxon>
    </lineage>
</organism>
<dbReference type="Pfam" id="PF00293">
    <property type="entry name" value="NUDIX"/>
    <property type="match status" value="1"/>
</dbReference>
<evidence type="ECO:0000259" key="1">
    <source>
        <dbReference type="Pfam" id="PF00293"/>
    </source>
</evidence>
<evidence type="ECO:0000313" key="3">
    <source>
        <dbReference type="Proteomes" id="UP000823937"/>
    </source>
</evidence>
<feature type="domain" description="Nudix hydrolase" evidence="1">
    <location>
        <begin position="9"/>
        <end position="106"/>
    </location>
</feature>
<comment type="caution">
    <text evidence="2">The sequence shown here is derived from an EMBL/GenBank/DDBJ whole genome shotgun (WGS) entry which is preliminary data.</text>
</comment>
<accession>A0A9D1PM49</accession>
<reference evidence="2" key="1">
    <citation type="journal article" date="2021" name="PeerJ">
        <title>Extensive microbial diversity within the chicken gut microbiome revealed by metagenomics and culture.</title>
        <authorList>
            <person name="Gilroy R."/>
            <person name="Ravi A."/>
            <person name="Getino M."/>
            <person name="Pursley I."/>
            <person name="Horton D.L."/>
            <person name="Alikhan N.F."/>
            <person name="Baker D."/>
            <person name="Gharbi K."/>
            <person name="Hall N."/>
            <person name="Watson M."/>
            <person name="Adriaenssens E.M."/>
            <person name="Foster-Nyarko E."/>
            <person name="Jarju S."/>
            <person name="Secka A."/>
            <person name="Antonio M."/>
            <person name="Oren A."/>
            <person name="Chaudhuri R.R."/>
            <person name="La Ragione R."/>
            <person name="Hildebrand F."/>
            <person name="Pallen M.J."/>
        </authorList>
    </citation>
    <scope>NUCLEOTIDE SEQUENCE</scope>
    <source>
        <strain evidence="2">CHK169-2315</strain>
    </source>
</reference>
<dbReference type="InterPro" id="IPR015797">
    <property type="entry name" value="NUDIX_hydrolase-like_dom_sf"/>
</dbReference>
<dbReference type="Proteomes" id="UP000823937">
    <property type="component" value="Unassembled WGS sequence"/>
</dbReference>
<name>A0A9D1PM49_9BACI</name>